<feature type="region of interest" description="Disordered" evidence="1">
    <location>
        <begin position="1"/>
        <end position="26"/>
    </location>
</feature>
<evidence type="ECO:0000313" key="2">
    <source>
        <dbReference type="EMBL" id="CAB4721775.1"/>
    </source>
</evidence>
<gene>
    <name evidence="2" type="ORF">UFOPK2602_01788</name>
</gene>
<name>A0A6J6RK93_9ZZZZ</name>
<dbReference type="AlphaFoldDB" id="A0A6J6RK93"/>
<proteinExistence type="predicted"/>
<protein>
    <submittedName>
        <fullName evidence="2">Unannotated protein</fullName>
    </submittedName>
</protein>
<accession>A0A6J6RK93</accession>
<organism evidence="2">
    <name type="scientific">freshwater metagenome</name>
    <dbReference type="NCBI Taxonomy" id="449393"/>
    <lineage>
        <taxon>unclassified sequences</taxon>
        <taxon>metagenomes</taxon>
        <taxon>ecological metagenomes</taxon>
    </lineage>
</organism>
<dbReference type="EMBL" id="CAEZXX010000147">
    <property type="protein sequence ID" value="CAB4721775.1"/>
    <property type="molecule type" value="Genomic_DNA"/>
</dbReference>
<sequence length="67" mass="6985">MPNEVKQNRKTTADDAHSAGRNSGSVTCRITCHGEAPSVAAASPSRGSICATDVPTVRTTTARFTHT</sequence>
<evidence type="ECO:0000256" key="1">
    <source>
        <dbReference type="SAM" id="MobiDB-lite"/>
    </source>
</evidence>
<reference evidence="2" key="1">
    <citation type="submission" date="2020-05" db="EMBL/GenBank/DDBJ databases">
        <authorList>
            <person name="Chiriac C."/>
            <person name="Salcher M."/>
            <person name="Ghai R."/>
            <person name="Kavagutti S V."/>
        </authorList>
    </citation>
    <scope>NUCLEOTIDE SEQUENCE</scope>
</reference>